<dbReference type="GO" id="GO:0043565">
    <property type="term" value="F:sequence-specific DNA binding"/>
    <property type="evidence" value="ECO:0007669"/>
    <property type="project" value="InterPro"/>
</dbReference>
<dbReference type="PANTHER" id="PTHR46796">
    <property type="entry name" value="HTH-TYPE TRANSCRIPTIONAL ACTIVATOR RHAS-RELATED"/>
    <property type="match status" value="1"/>
</dbReference>
<keyword evidence="1" id="KW-0805">Transcription regulation</keyword>
<dbReference type="SMART" id="SM00342">
    <property type="entry name" value="HTH_ARAC"/>
    <property type="match status" value="1"/>
</dbReference>
<evidence type="ECO:0000256" key="2">
    <source>
        <dbReference type="ARBA" id="ARBA00023125"/>
    </source>
</evidence>
<dbReference type="GO" id="GO:0003700">
    <property type="term" value="F:DNA-binding transcription factor activity"/>
    <property type="evidence" value="ECO:0007669"/>
    <property type="project" value="InterPro"/>
</dbReference>
<evidence type="ECO:0000256" key="1">
    <source>
        <dbReference type="ARBA" id="ARBA00023015"/>
    </source>
</evidence>
<comment type="caution">
    <text evidence="5">The sequence shown here is derived from an EMBL/GenBank/DDBJ whole genome shotgun (WGS) entry which is preliminary data.</text>
</comment>
<organism evidence="5 6">
    <name type="scientific">Dyella choica</name>
    <dbReference type="NCBI Taxonomy" id="1927959"/>
    <lineage>
        <taxon>Bacteria</taxon>
        <taxon>Pseudomonadati</taxon>
        <taxon>Pseudomonadota</taxon>
        <taxon>Gammaproteobacteria</taxon>
        <taxon>Lysobacterales</taxon>
        <taxon>Rhodanobacteraceae</taxon>
        <taxon>Dyella</taxon>
    </lineage>
</organism>
<dbReference type="Pfam" id="PF12833">
    <property type="entry name" value="HTH_18"/>
    <property type="match status" value="1"/>
</dbReference>
<dbReference type="InterPro" id="IPR018060">
    <property type="entry name" value="HTH_AraC"/>
</dbReference>
<protein>
    <submittedName>
        <fullName evidence="5">AraC family transcriptional regulator</fullName>
    </submittedName>
</protein>
<dbReference type="PROSITE" id="PS01124">
    <property type="entry name" value="HTH_ARAC_FAMILY_2"/>
    <property type="match status" value="1"/>
</dbReference>
<dbReference type="InterPro" id="IPR009057">
    <property type="entry name" value="Homeodomain-like_sf"/>
</dbReference>
<dbReference type="InterPro" id="IPR050204">
    <property type="entry name" value="AraC_XylS_family_regulators"/>
</dbReference>
<gene>
    <name evidence="5" type="ORF">EKH80_19225</name>
</gene>
<feature type="domain" description="HTH araC/xylS-type" evidence="4">
    <location>
        <begin position="170"/>
        <end position="268"/>
    </location>
</feature>
<accession>A0A432M1G0</accession>
<proteinExistence type="predicted"/>
<evidence type="ECO:0000256" key="3">
    <source>
        <dbReference type="ARBA" id="ARBA00023163"/>
    </source>
</evidence>
<dbReference type="EMBL" id="RYYV01000019">
    <property type="protein sequence ID" value="RUL71078.1"/>
    <property type="molecule type" value="Genomic_DNA"/>
</dbReference>
<dbReference type="Gene3D" id="1.10.10.60">
    <property type="entry name" value="Homeodomain-like"/>
    <property type="match status" value="1"/>
</dbReference>
<keyword evidence="6" id="KW-1185">Reference proteome</keyword>
<reference evidence="5 6" key="1">
    <citation type="submission" date="2018-12" db="EMBL/GenBank/DDBJ databases">
        <title>Dyella dinghuensis sp. nov. DHOA06 and Dyella choica sp. nov. 4M-K27, isolated from forest soil.</title>
        <authorList>
            <person name="Qiu L.-H."/>
            <person name="Gao Z.-H."/>
        </authorList>
    </citation>
    <scope>NUCLEOTIDE SEQUENCE [LARGE SCALE GENOMIC DNA]</scope>
    <source>
        <strain evidence="5 6">4M-K27</strain>
    </source>
</reference>
<evidence type="ECO:0000313" key="5">
    <source>
        <dbReference type="EMBL" id="RUL71078.1"/>
    </source>
</evidence>
<dbReference type="PANTHER" id="PTHR46796:SF6">
    <property type="entry name" value="ARAC SUBFAMILY"/>
    <property type="match status" value="1"/>
</dbReference>
<dbReference type="AlphaFoldDB" id="A0A432M1G0"/>
<dbReference type="SUPFAM" id="SSF46689">
    <property type="entry name" value="Homeodomain-like"/>
    <property type="match status" value="2"/>
</dbReference>
<keyword evidence="2" id="KW-0238">DNA-binding</keyword>
<dbReference type="Proteomes" id="UP000274358">
    <property type="component" value="Unassembled WGS sequence"/>
</dbReference>
<keyword evidence="3" id="KW-0804">Transcription</keyword>
<sequence length="298" mass="32928">MLMSIMQTVLRTPHFEVISHVCQRPRVACGTVIGGLPARFIFTRRGSFMVHVGSRCWFARPGQAVFLGMGIEYHVTHPDAESCDCCTDVLISEEMLDMLGAHTDPGQPCRAFGHDLRFQKTHVELLRGLLRGGDADDAEEVLLDTLSYLTESYEAGTSAACGIKVMRQVTRVEEAIVGRAEENLGVEELAKVAGCSPFHLCRIFRACTGQSLRQFRMQQRLGSALGRLGDGERDLAALACDMGFNSHSHMTDAFRLALGMSPSEVRDDMRQSDLQVLKNRLRDVRGRWKDGKPSLAGA</sequence>
<evidence type="ECO:0000259" key="4">
    <source>
        <dbReference type="PROSITE" id="PS01124"/>
    </source>
</evidence>
<evidence type="ECO:0000313" key="6">
    <source>
        <dbReference type="Proteomes" id="UP000274358"/>
    </source>
</evidence>
<name>A0A432M1G0_9GAMM</name>